<feature type="domain" description="Endonuclease GajA/Old nuclease/RecF-like AAA" evidence="1">
    <location>
        <begin position="276"/>
        <end position="351"/>
    </location>
</feature>
<dbReference type="SUPFAM" id="SSF52540">
    <property type="entry name" value="P-loop containing nucleoside triphosphate hydrolases"/>
    <property type="match status" value="1"/>
</dbReference>
<keyword evidence="3" id="KW-1185">Reference proteome</keyword>
<gene>
    <name evidence="2" type="ORF">J3U88_23215</name>
</gene>
<comment type="caution">
    <text evidence="2">The sequence shown here is derived from an EMBL/GenBank/DDBJ whole genome shotgun (WGS) entry which is preliminary data.</text>
</comment>
<evidence type="ECO:0000313" key="3">
    <source>
        <dbReference type="Proteomes" id="UP000664417"/>
    </source>
</evidence>
<dbReference type="InterPro" id="IPR027417">
    <property type="entry name" value="P-loop_NTPase"/>
</dbReference>
<evidence type="ECO:0000313" key="2">
    <source>
        <dbReference type="EMBL" id="MBO1321411.1"/>
    </source>
</evidence>
<dbReference type="Gene3D" id="3.40.50.300">
    <property type="entry name" value="P-loop containing nucleotide triphosphate hydrolases"/>
    <property type="match status" value="1"/>
</dbReference>
<dbReference type="RefSeq" id="WP_207861385.1">
    <property type="nucleotide sequence ID" value="NZ_JAFREP010000024.1"/>
</dbReference>
<proteinExistence type="predicted"/>
<dbReference type="PANTHER" id="PTHR43581">
    <property type="entry name" value="ATP/GTP PHOSPHATASE"/>
    <property type="match status" value="1"/>
</dbReference>
<dbReference type="InterPro" id="IPR041685">
    <property type="entry name" value="AAA_GajA/Old/RecF-like"/>
</dbReference>
<dbReference type="Proteomes" id="UP000664417">
    <property type="component" value="Unassembled WGS sequence"/>
</dbReference>
<reference evidence="2" key="1">
    <citation type="submission" date="2021-03" db="EMBL/GenBank/DDBJ databases">
        <authorList>
            <person name="Wang G."/>
        </authorList>
    </citation>
    <scope>NUCLEOTIDE SEQUENCE</scope>
    <source>
        <strain evidence="2">KCTC 12899</strain>
    </source>
</reference>
<organism evidence="2 3">
    <name type="scientific">Acanthopleuribacter pedis</name>
    <dbReference type="NCBI Taxonomy" id="442870"/>
    <lineage>
        <taxon>Bacteria</taxon>
        <taxon>Pseudomonadati</taxon>
        <taxon>Acidobacteriota</taxon>
        <taxon>Holophagae</taxon>
        <taxon>Acanthopleuribacterales</taxon>
        <taxon>Acanthopleuribacteraceae</taxon>
        <taxon>Acanthopleuribacter</taxon>
    </lineage>
</organism>
<accession>A0A8J7U7H4</accession>
<dbReference type="InterPro" id="IPR051396">
    <property type="entry name" value="Bact_Antivir_Def_Nuclease"/>
</dbReference>
<dbReference type="EMBL" id="JAFREP010000024">
    <property type="protein sequence ID" value="MBO1321411.1"/>
    <property type="molecule type" value="Genomic_DNA"/>
</dbReference>
<sequence length="417" mass="47253">MSIELVSFGFENYKAFQQPWEGEIRPLTLVIGHNNSGKSALIRFPLQLFAGLSGEEDAPLVMDTQGVTFGSSLADLIYQKNPHGQIGLKAGFQVKGSQVDYSWSLQHFAEYNLLIINHYRASIDGRNIIEAKWEGKDPLEDINKYALHYKKGEPLLEQFEFKGLQFFFIDFLVKHQPLLDILLSTTLFKKAIIYLGPFREQPKRYYHYPSALVSQVGNRGERAAALLGHDVLRNKGELLASVSEWFKNNLGGWELDLVKHGDIFSLVLVNPNDPSSSINIADTGTGIAQVLPLVVQRYLKVEKSHFVGLDIIEQPELHLHPGAHGALADLYIEAANQQSRRFLIETHSENFLLRIQRRIAEGTFDHKNVIIYWVDKGTIMPIHIDHRGELDTWPKGVFAEDFEEALRIRKAQQGSKA</sequence>
<dbReference type="Pfam" id="PF13175">
    <property type="entry name" value="AAA_15"/>
    <property type="match status" value="1"/>
</dbReference>
<protein>
    <submittedName>
        <fullName evidence="2">AAA family ATPase</fullName>
    </submittedName>
</protein>
<dbReference type="AlphaFoldDB" id="A0A8J7U7H4"/>
<dbReference type="PANTHER" id="PTHR43581:SF2">
    <property type="entry name" value="EXCINUCLEASE ATPASE SUBUNIT"/>
    <property type="match status" value="1"/>
</dbReference>
<evidence type="ECO:0000259" key="1">
    <source>
        <dbReference type="Pfam" id="PF13175"/>
    </source>
</evidence>
<name>A0A8J7U7H4_9BACT</name>